<keyword evidence="1 3" id="KW-0378">Hydrolase</keyword>
<evidence type="ECO:0000256" key="1">
    <source>
        <dbReference type="ARBA" id="ARBA00022801"/>
    </source>
</evidence>
<keyword evidence="7" id="KW-1185">Reference proteome</keyword>
<dbReference type="InterPro" id="IPR051887">
    <property type="entry name" value="GH18_Domain-Containing"/>
</dbReference>
<dbReference type="PANTHER" id="PTHR46290:SF1">
    <property type="entry name" value="DI-N-ACETYLCHITOBIASE"/>
    <property type="match status" value="1"/>
</dbReference>
<dbReference type="InterPro" id="IPR001223">
    <property type="entry name" value="Glyco_hydro18_cat"/>
</dbReference>
<sequence length="724" mass="82545">MGLEAHCLRLFVISMVFLNCLTNTNAQCPCSSEKLCEPIPKTSAKELAVFITVTDDSWKKWNWTEITTIILVGNLDQSEELYCYARSRNVRATTLVSADVSKLTQTAYRKQVLNSWVTQLKQYHLDGLNLDLEGNAFNQEIVDSVTAITRETRMILKSLNHAFTVSFDVPYSPDIVGCLTGFCYDFVALANYTDYLIVMDYDATLDVLVANANSPLNLITLSYHLYITNLSIPASHLVMAVPWYGYDYTCSKFYNRTGYDLCVILDSQESQKNFADIMKVLNNDTVQGGLKWDEKSASPYFTTLENGVYHQYWFDDVQSLKMKYELGLKLNLGGFTMWRAETLDYSSTDLKIKSETAAMWNTLSEYAYLLKRNKYTPLKKHTREIIAFAIGREDGWKKWNWTEITTIIAVDNLDNAKELYCYAHSKQVRVTSLVRADVNKLTQHTYRKQLLDLWLDTVKKYSLDGLNLDIEGNAFNKTLVDAITAITKETHHALKNFSSSLTISFDAPHSPNVGGGRGYDFAAIAKYTDYIIVMDYDAMDSGIFASANSPYDVIAKFYPLFTNELAIPSHKLVMAVPWYGYNFECATFINNSNENWCVLSQSKRQELLTFANGSKLFNKNWSLTYAGMMKVLSGNTVQGGLKWDKKSASPYFTTMENGTYHQYWFDNVQSLKLKYQLALKLKLGGLCMWHTAMLDYDSTDKKVKARTTAMWDTISEYARALKQL</sequence>
<proteinExistence type="predicted"/>
<feature type="domain" description="GH18" evidence="5">
    <location>
        <begin position="354"/>
        <end position="724"/>
    </location>
</feature>
<dbReference type="Pfam" id="PF00704">
    <property type="entry name" value="Glyco_hydro_18"/>
    <property type="match status" value="2"/>
</dbReference>
<comment type="caution">
    <text evidence="6">The sequence shown here is derived from an EMBL/GenBank/DDBJ whole genome shotgun (WGS) entry which is preliminary data.</text>
</comment>
<dbReference type="PANTHER" id="PTHR46290">
    <property type="entry name" value="DI-N-ACETYLCHITOBIASE"/>
    <property type="match status" value="1"/>
</dbReference>
<reference evidence="6 7" key="1">
    <citation type="submission" date="2024-02" db="EMBL/GenBank/DDBJ databases">
        <authorList>
            <person name="Daric V."/>
            <person name="Darras S."/>
        </authorList>
    </citation>
    <scope>NUCLEOTIDE SEQUENCE [LARGE SCALE GENOMIC DNA]</scope>
</reference>
<evidence type="ECO:0000259" key="5">
    <source>
        <dbReference type="PROSITE" id="PS51910"/>
    </source>
</evidence>
<keyword evidence="2 3" id="KW-0326">Glycosidase</keyword>
<dbReference type="Proteomes" id="UP001642483">
    <property type="component" value="Unassembled WGS sequence"/>
</dbReference>
<dbReference type="PROSITE" id="PS51910">
    <property type="entry name" value="GH18_2"/>
    <property type="match status" value="2"/>
</dbReference>
<dbReference type="SMART" id="SM00636">
    <property type="entry name" value="Glyco_18"/>
    <property type="match status" value="1"/>
</dbReference>
<dbReference type="EMBL" id="CAWYQH010000152">
    <property type="protein sequence ID" value="CAK8696219.1"/>
    <property type="molecule type" value="Genomic_DNA"/>
</dbReference>
<dbReference type="InterPro" id="IPR011583">
    <property type="entry name" value="Chitinase_II/V-like_cat"/>
</dbReference>
<organism evidence="6 7">
    <name type="scientific">Clavelina lepadiformis</name>
    <name type="common">Light-bulb sea squirt</name>
    <name type="synonym">Ascidia lepadiformis</name>
    <dbReference type="NCBI Taxonomy" id="159417"/>
    <lineage>
        <taxon>Eukaryota</taxon>
        <taxon>Metazoa</taxon>
        <taxon>Chordata</taxon>
        <taxon>Tunicata</taxon>
        <taxon>Ascidiacea</taxon>
        <taxon>Aplousobranchia</taxon>
        <taxon>Clavelinidae</taxon>
        <taxon>Clavelina</taxon>
    </lineage>
</organism>
<evidence type="ECO:0000256" key="2">
    <source>
        <dbReference type="ARBA" id="ARBA00023295"/>
    </source>
</evidence>
<keyword evidence="4" id="KW-0732">Signal</keyword>
<name>A0ABP0GWV8_CLALP</name>
<dbReference type="InterPro" id="IPR017853">
    <property type="entry name" value="GH"/>
</dbReference>
<dbReference type="Gene3D" id="3.20.20.80">
    <property type="entry name" value="Glycosidases"/>
    <property type="match status" value="2"/>
</dbReference>
<feature type="domain" description="GH18" evidence="5">
    <location>
        <begin position="1"/>
        <end position="359"/>
    </location>
</feature>
<accession>A0ABP0GWV8</accession>
<gene>
    <name evidence="6" type="ORF">CVLEPA_LOCUS29391</name>
</gene>
<evidence type="ECO:0000313" key="6">
    <source>
        <dbReference type="EMBL" id="CAK8696219.1"/>
    </source>
</evidence>
<feature type="signal peptide" evidence="4">
    <location>
        <begin position="1"/>
        <end position="26"/>
    </location>
</feature>
<dbReference type="InterPro" id="IPR001579">
    <property type="entry name" value="Glyco_hydro_18_chit_AS"/>
</dbReference>
<feature type="chain" id="PRO_5047478262" description="GH18 domain-containing protein" evidence="4">
    <location>
        <begin position="27"/>
        <end position="724"/>
    </location>
</feature>
<protein>
    <recommendedName>
        <fullName evidence="5">GH18 domain-containing protein</fullName>
    </recommendedName>
</protein>
<evidence type="ECO:0000313" key="7">
    <source>
        <dbReference type="Proteomes" id="UP001642483"/>
    </source>
</evidence>
<evidence type="ECO:0000256" key="4">
    <source>
        <dbReference type="SAM" id="SignalP"/>
    </source>
</evidence>
<dbReference type="SUPFAM" id="SSF51445">
    <property type="entry name" value="(Trans)glycosidases"/>
    <property type="match status" value="2"/>
</dbReference>
<dbReference type="InterPro" id="IPR029070">
    <property type="entry name" value="Chitinase_insertion_sf"/>
</dbReference>
<dbReference type="Gene3D" id="3.10.50.10">
    <property type="match status" value="2"/>
</dbReference>
<evidence type="ECO:0000256" key="3">
    <source>
        <dbReference type="RuleBase" id="RU000489"/>
    </source>
</evidence>
<dbReference type="PROSITE" id="PS01095">
    <property type="entry name" value="GH18_1"/>
    <property type="match status" value="2"/>
</dbReference>